<gene>
    <name evidence="2" type="ORF">NTEN_LOCUS14774</name>
</gene>
<dbReference type="EMBL" id="CADCXU010021922">
    <property type="protein sequence ID" value="CAB0009646.1"/>
    <property type="molecule type" value="Genomic_DNA"/>
</dbReference>
<evidence type="ECO:0000256" key="1">
    <source>
        <dbReference type="SAM" id="MobiDB-lite"/>
    </source>
</evidence>
<feature type="region of interest" description="Disordered" evidence="1">
    <location>
        <begin position="160"/>
        <end position="202"/>
    </location>
</feature>
<organism evidence="2 3">
    <name type="scientific">Nesidiocoris tenuis</name>
    <dbReference type="NCBI Taxonomy" id="355587"/>
    <lineage>
        <taxon>Eukaryota</taxon>
        <taxon>Metazoa</taxon>
        <taxon>Ecdysozoa</taxon>
        <taxon>Arthropoda</taxon>
        <taxon>Hexapoda</taxon>
        <taxon>Insecta</taxon>
        <taxon>Pterygota</taxon>
        <taxon>Neoptera</taxon>
        <taxon>Paraneoptera</taxon>
        <taxon>Hemiptera</taxon>
        <taxon>Heteroptera</taxon>
        <taxon>Panheteroptera</taxon>
        <taxon>Cimicomorpha</taxon>
        <taxon>Miridae</taxon>
        <taxon>Dicyphina</taxon>
        <taxon>Nesidiocoris</taxon>
    </lineage>
</organism>
<reference evidence="2 3" key="1">
    <citation type="submission" date="2020-02" db="EMBL/GenBank/DDBJ databases">
        <authorList>
            <person name="Ferguson B K."/>
        </authorList>
    </citation>
    <scope>NUCLEOTIDE SEQUENCE [LARGE SCALE GENOMIC DNA]</scope>
</reference>
<feature type="compositionally biased region" description="Low complexity" evidence="1">
    <location>
        <begin position="160"/>
        <end position="173"/>
    </location>
</feature>
<evidence type="ECO:0000313" key="3">
    <source>
        <dbReference type="Proteomes" id="UP000479000"/>
    </source>
</evidence>
<proteinExistence type="predicted"/>
<name>A0A6H5GY16_9HEMI</name>
<sequence>MIDYFDNLLIPNVGASPGIVSSCSSIKLCGMQNPAVTGALMAWSMQSCQLVMPRTGQWSIWTILSPRISPPSATNGEPYKNTYIFKASVKFLEPIQISGFNFTPFSGIIAISTKTYLNQMLDLDSCSKIEKRVQQPRERCGDYGCHQCEEYIVPDASAVDSQSSGVGQQIQGVNMSDHNGDDKEQDGTEADQVDVLSENEFP</sequence>
<keyword evidence="3" id="KW-1185">Reference proteome</keyword>
<dbReference type="AlphaFoldDB" id="A0A6H5GY16"/>
<evidence type="ECO:0000313" key="2">
    <source>
        <dbReference type="EMBL" id="CAB0009646.1"/>
    </source>
</evidence>
<accession>A0A6H5GY16</accession>
<feature type="non-terminal residue" evidence="2">
    <location>
        <position position="202"/>
    </location>
</feature>
<protein>
    <submittedName>
        <fullName evidence="2">Uncharacterized protein</fullName>
    </submittedName>
</protein>
<dbReference type="Proteomes" id="UP000479000">
    <property type="component" value="Unassembled WGS sequence"/>
</dbReference>